<name>A0A0P7D607_PSEPU</name>
<proteinExistence type="predicted"/>
<dbReference type="EMBL" id="LKKS01000116">
    <property type="protein sequence ID" value="KPM61103.1"/>
    <property type="molecule type" value="Genomic_DNA"/>
</dbReference>
<reference evidence="3 4" key="1">
    <citation type="submission" date="2015-10" db="EMBL/GenBank/DDBJ databases">
        <title>Pseudomonas putida clinical strains.</title>
        <authorList>
            <person name="Molina L."/>
            <person name="Udaondo Z."/>
        </authorList>
    </citation>
    <scope>NUCLEOTIDE SEQUENCE [LARGE SCALE GENOMIC DNA]</scope>
    <source>
        <strain evidence="3 4">HB13667</strain>
    </source>
</reference>
<evidence type="ECO:0008006" key="5">
    <source>
        <dbReference type="Google" id="ProtNLM"/>
    </source>
</evidence>
<feature type="signal peptide" evidence="1">
    <location>
        <begin position="1"/>
        <end position="23"/>
    </location>
</feature>
<dbReference type="GeneID" id="92658960"/>
<sequence>MKLEIARALFLVAGLAVTTVAVAAWEEPRPTVFSKAELADQCALPRDVKPQQQAEAAPDQDLLLFLFGMRQGLRPFG</sequence>
<reference evidence="2" key="2">
    <citation type="submission" date="2016-12" db="EMBL/GenBank/DDBJ databases">
        <title>Draft Genome Sequence of Mercury Resistant Pseudomonas DRA525.</title>
        <authorList>
            <person name="Drace K.M."/>
        </authorList>
    </citation>
    <scope>NUCLEOTIDE SEQUENCE [LARGE SCALE GENOMIC DNA]</scope>
    <source>
        <strain evidence="2">DRA525</strain>
    </source>
</reference>
<evidence type="ECO:0000256" key="1">
    <source>
        <dbReference type="SAM" id="SignalP"/>
    </source>
</evidence>
<organism evidence="3 4">
    <name type="scientific">Pseudomonas putida</name>
    <name type="common">Arthrobacter siderocapsulatus</name>
    <dbReference type="NCBI Taxonomy" id="303"/>
    <lineage>
        <taxon>Bacteria</taxon>
        <taxon>Pseudomonadati</taxon>
        <taxon>Pseudomonadota</taxon>
        <taxon>Gammaproteobacteria</taxon>
        <taxon>Pseudomonadales</taxon>
        <taxon>Pseudomonadaceae</taxon>
        <taxon>Pseudomonas</taxon>
    </lineage>
</organism>
<dbReference type="Proteomes" id="UP000185146">
    <property type="component" value="Chromosome"/>
</dbReference>
<gene>
    <name evidence="2" type="ORF">BL240_23020</name>
    <name evidence="3" type="ORF">HB13667_20625</name>
</gene>
<protein>
    <recommendedName>
        <fullName evidence="5">Secreted protein</fullName>
    </recommendedName>
</protein>
<evidence type="ECO:0000313" key="2">
    <source>
        <dbReference type="EMBL" id="APO84158.1"/>
    </source>
</evidence>
<accession>A0A0P7D607</accession>
<accession>A0A1L5PVG2</accession>
<evidence type="ECO:0000313" key="4">
    <source>
        <dbReference type="Proteomes" id="UP000050437"/>
    </source>
</evidence>
<dbReference type="AlphaFoldDB" id="A0A0P7D607"/>
<evidence type="ECO:0000313" key="3">
    <source>
        <dbReference type="EMBL" id="KPM61103.1"/>
    </source>
</evidence>
<dbReference type="EMBL" id="CP018743">
    <property type="protein sequence ID" value="APO84158.1"/>
    <property type="molecule type" value="Genomic_DNA"/>
</dbReference>
<dbReference type="Proteomes" id="UP000050437">
    <property type="component" value="Unassembled WGS sequence"/>
</dbReference>
<dbReference type="RefSeq" id="WP_025340525.1">
    <property type="nucleotide sequence ID" value="NZ_CP018743.1"/>
</dbReference>
<feature type="chain" id="PRO_5006137565" description="Secreted protein" evidence="1">
    <location>
        <begin position="24"/>
        <end position="77"/>
    </location>
</feature>
<keyword evidence="1" id="KW-0732">Signal</keyword>